<dbReference type="AlphaFoldDB" id="A0A3Q8S611"/>
<dbReference type="SMART" id="SM00028">
    <property type="entry name" value="TPR"/>
    <property type="match status" value="2"/>
</dbReference>
<dbReference type="InterPro" id="IPR011990">
    <property type="entry name" value="TPR-like_helical_dom_sf"/>
</dbReference>
<gene>
    <name evidence="2" type="ORF">EIM92_18185</name>
</gene>
<dbReference type="OrthoDB" id="2658060at2"/>
<feature type="transmembrane region" description="Helical" evidence="1">
    <location>
        <begin position="6"/>
        <end position="30"/>
    </location>
</feature>
<dbReference type="SUPFAM" id="SSF48452">
    <property type="entry name" value="TPR-like"/>
    <property type="match status" value="1"/>
</dbReference>
<keyword evidence="1" id="KW-0812">Transmembrane</keyword>
<dbReference type="Proteomes" id="UP000273145">
    <property type="component" value="Chromosome"/>
</dbReference>
<evidence type="ECO:0000313" key="3">
    <source>
        <dbReference type="Proteomes" id="UP000273145"/>
    </source>
</evidence>
<keyword evidence="1" id="KW-0472">Membrane</keyword>
<proteinExistence type="predicted"/>
<dbReference type="Gene3D" id="1.25.40.10">
    <property type="entry name" value="Tetratricopeptide repeat domain"/>
    <property type="match status" value="1"/>
</dbReference>
<protein>
    <submittedName>
        <fullName evidence="2">Uncharacterized protein</fullName>
    </submittedName>
</protein>
<dbReference type="InterPro" id="IPR019734">
    <property type="entry name" value="TPR_rpt"/>
</dbReference>
<dbReference type="RefSeq" id="WP_125084025.1">
    <property type="nucleotide sequence ID" value="NZ_CP034248.1"/>
</dbReference>
<dbReference type="Pfam" id="PF13181">
    <property type="entry name" value="TPR_8"/>
    <property type="match status" value="2"/>
</dbReference>
<dbReference type="EMBL" id="CP034248">
    <property type="protein sequence ID" value="AZK47854.1"/>
    <property type="molecule type" value="Genomic_DNA"/>
</dbReference>
<dbReference type="KEGG" id="plen:EIM92_18185"/>
<sequence length="223" mass="26314">MKFLILIILSWLTGNIFISLLIFLAILYFLDRRFIGIFPSLTKPFRRSRQIARLRQQLALNSFDVSSKRELARLLLDRKKFKEAHNLLQEVKSSSDTSAEYWSDLGEALLGMGQLEEGEQHILHALKINERVKYGQPYLSLAIAYREKNPEKALHYTELFGEHYSSSSEAYYLIGSLYQSLNRKEEAKRAWDESIAIYRTLPKYKKRDERKWAWKSNFKKLIQ</sequence>
<organism evidence="2 3">
    <name type="scientific">Paenibacillus lentus</name>
    <dbReference type="NCBI Taxonomy" id="1338368"/>
    <lineage>
        <taxon>Bacteria</taxon>
        <taxon>Bacillati</taxon>
        <taxon>Bacillota</taxon>
        <taxon>Bacilli</taxon>
        <taxon>Bacillales</taxon>
        <taxon>Paenibacillaceae</taxon>
        <taxon>Paenibacillus</taxon>
    </lineage>
</organism>
<accession>A0A3Q8S611</accession>
<evidence type="ECO:0000256" key="1">
    <source>
        <dbReference type="SAM" id="Phobius"/>
    </source>
</evidence>
<evidence type="ECO:0000313" key="2">
    <source>
        <dbReference type="EMBL" id="AZK47854.1"/>
    </source>
</evidence>
<keyword evidence="3" id="KW-1185">Reference proteome</keyword>
<keyword evidence="1" id="KW-1133">Transmembrane helix</keyword>
<reference evidence="2 3" key="1">
    <citation type="submission" date="2018-11" db="EMBL/GenBank/DDBJ databases">
        <title>Genome sequencing of Paenibacillus lentus DSM25539(T).</title>
        <authorList>
            <person name="Kook J.-K."/>
            <person name="Park S.-N."/>
            <person name="Lim Y.K."/>
        </authorList>
    </citation>
    <scope>NUCLEOTIDE SEQUENCE [LARGE SCALE GENOMIC DNA]</scope>
    <source>
        <strain evidence="2 3">DSM 25539</strain>
    </source>
</reference>
<name>A0A3Q8S611_9BACL</name>